<dbReference type="PANTHER" id="PTHR42978">
    <property type="entry name" value="QUORUM-QUENCHING LACTONASE YTNP-RELATED-RELATED"/>
    <property type="match status" value="1"/>
</dbReference>
<dbReference type="Pfam" id="PF00753">
    <property type="entry name" value="Lactamase_B"/>
    <property type="match status" value="1"/>
</dbReference>
<reference evidence="7" key="1">
    <citation type="journal article" date="2019" name="PLoS Negl. Trop. Dis.">
        <title>Revisiting the worldwide diversity of Leptospira species in the environment.</title>
        <authorList>
            <person name="Vincent A.T."/>
            <person name="Schiettekatte O."/>
            <person name="Bourhy P."/>
            <person name="Veyrier F.J."/>
            <person name="Picardeau M."/>
        </authorList>
    </citation>
    <scope>NUCLEOTIDE SEQUENCE [LARGE SCALE GENOMIC DNA]</scope>
    <source>
        <strain evidence="7">201702476</strain>
    </source>
</reference>
<dbReference type="SUPFAM" id="SSF56281">
    <property type="entry name" value="Metallo-hydrolase/oxidoreductase"/>
    <property type="match status" value="1"/>
</dbReference>
<evidence type="ECO:0000256" key="3">
    <source>
        <dbReference type="ARBA" id="ARBA00022723"/>
    </source>
</evidence>
<dbReference type="OrthoDB" id="333278at2"/>
<protein>
    <submittedName>
        <fullName evidence="7">MBL fold metallo-hydrolase</fullName>
    </submittedName>
</protein>
<dbReference type="Proteomes" id="UP000297693">
    <property type="component" value="Unassembled WGS sequence"/>
</dbReference>
<name>A0A4R9K9U3_9LEPT</name>
<dbReference type="InterPro" id="IPR051013">
    <property type="entry name" value="MBL_superfamily_lactonases"/>
</dbReference>
<evidence type="ECO:0000256" key="5">
    <source>
        <dbReference type="ARBA" id="ARBA00022833"/>
    </source>
</evidence>
<keyword evidence="3" id="KW-0479">Metal-binding</keyword>
<keyword evidence="4 7" id="KW-0378">Hydrolase</keyword>
<comment type="caution">
    <text evidence="7">The sequence shown here is derived from an EMBL/GenBank/DDBJ whole genome shotgun (WGS) entry which is preliminary data.</text>
</comment>
<dbReference type="Gene3D" id="3.60.15.10">
    <property type="entry name" value="Ribonuclease Z/Hydroxyacylglutathione hydrolase-like"/>
    <property type="match status" value="1"/>
</dbReference>
<keyword evidence="8" id="KW-1185">Reference proteome</keyword>
<dbReference type="EMBL" id="RQGD01000010">
    <property type="protein sequence ID" value="TGL62306.1"/>
    <property type="molecule type" value="Genomic_DNA"/>
</dbReference>
<evidence type="ECO:0000256" key="2">
    <source>
        <dbReference type="ARBA" id="ARBA00007749"/>
    </source>
</evidence>
<evidence type="ECO:0000259" key="6">
    <source>
        <dbReference type="SMART" id="SM00849"/>
    </source>
</evidence>
<comment type="similarity">
    <text evidence="2">Belongs to the metallo-beta-lactamase superfamily.</text>
</comment>
<gene>
    <name evidence="7" type="ORF">EHQ58_03660</name>
</gene>
<dbReference type="AlphaFoldDB" id="A0A4R9K9U3"/>
<dbReference type="GO" id="GO:0046872">
    <property type="term" value="F:metal ion binding"/>
    <property type="evidence" value="ECO:0007669"/>
    <property type="project" value="UniProtKB-KW"/>
</dbReference>
<dbReference type="InterPro" id="IPR036866">
    <property type="entry name" value="RibonucZ/Hydroxyglut_hydro"/>
</dbReference>
<evidence type="ECO:0000313" key="7">
    <source>
        <dbReference type="EMBL" id="TGL62306.1"/>
    </source>
</evidence>
<keyword evidence="5" id="KW-0862">Zinc</keyword>
<evidence type="ECO:0000313" key="8">
    <source>
        <dbReference type="Proteomes" id="UP000297693"/>
    </source>
</evidence>
<dbReference type="GO" id="GO:0016787">
    <property type="term" value="F:hydrolase activity"/>
    <property type="evidence" value="ECO:0007669"/>
    <property type="project" value="UniProtKB-KW"/>
</dbReference>
<comment type="cofactor">
    <cofactor evidence="1">
        <name>Zn(2+)</name>
        <dbReference type="ChEBI" id="CHEBI:29105"/>
    </cofactor>
</comment>
<dbReference type="PANTHER" id="PTHR42978:SF2">
    <property type="entry name" value="102 KBASES UNSTABLE REGION: FROM 1 TO 119443"/>
    <property type="match status" value="1"/>
</dbReference>
<dbReference type="InterPro" id="IPR001279">
    <property type="entry name" value="Metallo-B-lactamas"/>
</dbReference>
<evidence type="ECO:0000256" key="4">
    <source>
        <dbReference type="ARBA" id="ARBA00022801"/>
    </source>
</evidence>
<accession>A0A4R9K9U3</accession>
<dbReference type="SMART" id="SM00849">
    <property type="entry name" value="Lactamase_B"/>
    <property type="match status" value="1"/>
</dbReference>
<organism evidence="7 8">
    <name type="scientific">Leptospira ognonensis</name>
    <dbReference type="NCBI Taxonomy" id="2484945"/>
    <lineage>
        <taxon>Bacteria</taxon>
        <taxon>Pseudomonadati</taxon>
        <taxon>Spirochaetota</taxon>
        <taxon>Spirochaetia</taxon>
        <taxon>Leptospirales</taxon>
        <taxon>Leptospiraceae</taxon>
        <taxon>Leptospira</taxon>
    </lineage>
</organism>
<dbReference type="RefSeq" id="WP_135622079.1">
    <property type="nucleotide sequence ID" value="NZ_RQGD01000010.1"/>
</dbReference>
<proteinExistence type="inferred from homology"/>
<sequence>MKSPSLTILAFFLILHCSQSTRPFSKTVIGKTKSFEEIESSVTQKGPIKFQKFLAADWIADRSGLLDFKDPKTKSAGLVEGEEEIQIYFYIVEHPKFGKYLIDTGISNVFKKEPQDWPVSKLIQNVMNLDKLKIKSILSETLKDDQITLNGVFLTHMHLDHIMGVPDLPNQTTVYVGPDESNYKAFLNLFVQGSTDRLIGENVKIEQLEFKNKSPENIEILDFFGDGSLYVLWVSGHTPGSLAFLVQTTGGTQLIVGDTCHTTWGWEQNVPPGKFTSSLELNRKHLNQLKEITQKFPKIKIHPGHQSFK</sequence>
<feature type="domain" description="Metallo-beta-lactamase" evidence="6">
    <location>
        <begin position="86"/>
        <end position="305"/>
    </location>
</feature>
<evidence type="ECO:0000256" key="1">
    <source>
        <dbReference type="ARBA" id="ARBA00001947"/>
    </source>
</evidence>